<proteinExistence type="predicted"/>
<evidence type="ECO:0000313" key="2">
    <source>
        <dbReference type="Proteomes" id="UP000765509"/>
    </source>
</evidence>
<organism evidence="1 2">
    <name type="scientific">Austropuccinia psidii MF-1</name>
    <dbReference type="NCBI Taxonomy" id="1389203"/>
    <lineage>
        <taxon>Eukaryota</taxon>
        <taxon>Fungi</taxon>
        <taxon>Dikarya</taxon>
        <taxon>Basidiomycota</taxon>
        <taxon>Pucciniomycotina</taxon>
        <taxon>Pucciniomycetes</taxon>
        <taxon>Pucciniales</taxon>
        <taxon>Sphaerophragmiaceae</taxon>
        <taxon>Austropuccinia</taxon>
    </lineage>
</organism>
<keyword evidence="2" id="KW-1185">Reference proteome</keyword>
<dbReference type="AlphaFoldDB" id="A0A9Q3IYX8"/>
<sequence length="112" mass="12884">MGGYDEGELDVTTRLPKTFETPLGGLQLTRIPQEETNSVAAYQPQMSWILQDEIPEHLGTFIDYRGIKGPRSTYHNETLKENPLIRRFVFKYAVKLERILFRIEKAVLTISG</sequence>
<name>A0A9Q3IYX8_9BASI</name>
<protein>
    <submittedName>
        <fullName evidence="1">Uncharacterized protein</fullName>
    </submittedName>
</protein>
<accession>A0A9Q3IYX8</accession>
<gene>
    <name evidence="1" type="ORF">O181_092221</name>
</gene>
<comment type="caution">
    <text evidence="1">The sequence shown here is derived from an EMBL/GenBank/DDBJ whole genome shotgun (WGS) entry which is preliminary data.</text>
</comment>
<dbReference type="EMBL" id="AVOT02058676">
    <property type="protein sequence ID" value="MBW0552506.1"/>
    <property type="molecule type" value="Genomic_DNA"/>
</dbReference>
<dbReference type="OrthoDB" id="3186349at2759"/>
<dbReference type="Proteomes" id="UP000765509">
    <property type="component" value="Unassembled WGS sequence"/>
</dbReference>
<reference evidence="1" key="1">
    <citation type="submission" date="2021-03" db="EMBL/GenBank/DDBJ databases">
        <title>Draft genome sequence of rust myrtle Austropuccinia psidii MF-1, a brazilian biotype.</title>
        <authorList>
            <person name="Quecine M.C."/>
            <person name="Pachon D.M.R."/>
            <person name="Bonatelli M.L."/>
            <person name="Correr F.H."/>
            <person name="Franceschini L.M."/>
            <person name="Leite T.F."/>
            <person name="Margarido G.R.A."/>
            <person name="Almeida C.A."/>
            <person name="Ferrarezi J.A."/>
            <person name="Labate C.A."/>
        </authorList>
    </citation>
    <scope>NUCLEOTIDE SEQUENCE</scope>
    <source>
        <strain evidence="1">MF-1</strain>
    </source>
</reference>
<evidence type="ECO:0000313" key="1">
    <source>
        <dbReference type="EMBL" id="MBW0552506.1"/>
    </source>
</evidence>